<comment type="subcellular location">
    <subcellularLocation>
        <location evidence="2">Membrane</location>
        <topology evidence="2">Multi-pass membrane protein</topology>
    </subcellularLocation>
</comment>
<evidence type="ECO:0000256" key="8">
    <source>
        <dbReference type="ARBA" id="ARBA00022777"/>
    </source>
</evidence>
<dbReference type="InterPro" id="IPR035965">
    <property type="entry name" value="PAS-like_dom_sf"/>
</dbReference>
<dbReference type="PROSITE" id="PS50110">
    <property type="entry name" value="RESPONSE_REGULATORY"/>
    <property type="match status" value="1"/>
</dbReference>
<dbReference type="InterPro" id="IPR036097">
    <property type="entry name" value="HisK_dim/P_sf"/>
</dbReference>
<dbReference type="InterPro" id="IPR011006">
    <property type="entry name" value="CheY-like_superfamily"/>
</dbReference>
<keyword evidence="5" id="KW-0597">Phosphoprotein</keyword>
<dbReference type="PANTHER" id="PTHR43047:SF9">
    <property type="entry name" value="HISTIDINE KINASE"/>
    <property type="match status" value="1"/>
</dbReference>
<feature type="transmembrane region" description="Helical" evidence="12">
    <location>
        <begin position="408"/>
        <end position="430"/>
    </location>
</feature>
<evidence type="ECO:0000256" key="9">
    <source>
        <dbReference type="ARBA" id="ARBA00022989"/>
    </source>
</evidence>
<dbReference type="SMART" id="SM00448">
    <property type="entry name" value="REC"/>
    <property type="match status" value="1"/>
</dbReference>
<evidence type="ECO:0000256" key="2">
    <source>
        <dbReference type="ARBA" id="ARBA00004141"/>
    </source>
</evidence>
<feature type="transmembrane region" description="Helical" evidence="12">
    <location>
        <begin position="6"/>
        <end position="24"/>
    </location>
</feature>
<keyword evidence="7 12" id="KW-0812">Transmembrane</keyword>
<dbReference type="PROSITE" id="PS50283">
    <property type="entry name" value="NA_SOLUT_SYMP_3"/>
    <property type="match status" value="1"/>
</dbReference>
<dbReference type="GO" id="GO:0005886">
    <property type="term" value="C:plasma membrane"/>
    <property type="evidence" value="ECO:0007669"/>
    <property type="project" value="TreeGrafter"/>
</dbReference>
<accession>A0A3B0T650</accession>
<evidence type="ECO:0000256" key="7">
    <source>
        <dbReference type="ARBA" id="ARBA00022692"/>
    </source>
</evidence>
<dbReference type="Gene3D" id="3.30.565.10">
    <property type="entry name" value="Histidine kinase-like ATPase, C-terminal domain"/>
    <property type="match status" value="1"/>
</dbReference>
<dbReference type="InterPro" id="IPR036890">
    <property type="entry name" value="HATPase_C_sf"/>
</dbReference>
<keyword evidence="9 12" id="KW-1133">Transmembrane helix</keyword>
<dbReference type="SMART" id="SM00388">
    <property type="entry name" value="HisKA"/>
    <property type="match status" value="1"/>
</dbReference>
<dbReference type="EMBL" id="UOEM01000061">
    <property type="protein sequence ID" value="VAW13458.1"/>
    <property type="molecule type" value="Genomic_DNA"/>
</dbReference>
<feature type="transmembrane region" description="Helical" evidence="12">
    <location>
        <begin position="282"/>
        <end position="309"/>
    </location>
</feature>
<reference evidence="15" key="1">
    <citation type="submission" date="2018-06" db="EMBL/GenBank/DDBJ databases">
        <authorList>
            <person name="Zhirakovskaya E."/>
        </authorList>
    </citation>
    <scope>NUCLEOTIDE SEQUENCE</scope>
</reference>
<organism evidence="15">
    <name type="scientific">hydrothermal vent metagenome</name>
    <dbReference type="NCBI Taxonomy" id="652676"/>
    <lineage>
        <taxon>unclassified sequences</taxon>
        <taxon>metagenomes</taxon>
        <taxon>ecological metagenomes</taxon>
    </lineage>
</organism>
<evidence type="ECO:0000256" key="12">
    <source>
        <dbReference type="SAM" id="Phobius"/>
    </source>
</evidence>
<dbReference type="PROSITE" id="PS50109">
    <property type="entry name" value="HIS_KIN"/>
    <property type="match status" value="1"/>
</dbReference>
<evidence type="ECO:0000256" key="3">
    <source>
        <dbReference type="ARBA" id="ARBA00006434"/>
    </source>
</evidence>
<dbReference type="InterPro" id="IPR038377">
    <property type="entry name" value="Na/Glc_symporter_sf"/>
</dbReference>
<dbReference type="InterPro" id="IPR004358">
    <property type="entry name" value="Sig_transdc_His_kin-like_C"/>
</dbReference>
<feature type="domain" description="Response regulatory" evidence="14">
    <location>
        <begin position="1049"/>
        <end position="1165"/>
    </location>
</feature>
<dbReference type="AlphaFoldDB" id="A0A3B0T650"/>
<comment type="similarity">
    <text evidence="3">Belongs to the sodium:solute symporter (SSF) (TC 2.A.21) family.</text>
</comment>
<feature type="transmembrane region" description="Helical" evidence="12">
    <location>
        <begin position="40"/>
        <end position="64"/>
    </location>
</feature>
<dbReference type="GO" id="GO:0000155">
    <property type="term" value="F:phosphorelay sensor kinase activity"/>
    <property type="evidence" value="ECO:0007669"/>
    <property type="project" value="InterPro"/>
</dbReference>
<protein>
    <recommendedName>
        <fullName evidence="4">histidine kinase</fullName>
        <ecNumber evidence="4">2.7.13.3</ecNumber>
    </recommendedName>
</protein>
<dbReference type="GO" id="GO:0009927">
    <property type="term" value="F:histidine phosphotransfer kinase activity"/>
    <property type="evidence" value="ECO:0007669"/>
    <property type="project" value="TreeGrafter"/>
</dbReference>
<dbReference type="Pfam" id="PF00072">
    <property type="entry name" value="Response_reg"/>
    <property type="match status" value="1"/>
</dbReference>
<dbReference type="Gene3D" id="1.20.1730.10">
    <property type="entry name" value="Sodium/glucose cotransporter"/>
    <property type="match status" value="1"/>
</dbReference>
<evidence type="ECO:0000256" key="4">
    <source>
        <dbReference type="ARBA" id="ARBA00012438"/>
    </source>
</evidence>
<evidence type="ECO:0000256" key="5">
    <source>
        <dbReference type="ARBA" id="ARBA00022553"/>
    </source>
</evidence>
<keyword evidence="6" id="KW-0808">Transferase</keyword>
<feature type="transmembrane region" description="Helical" evidence="12">
    <location>
        <begin position="243"/>
        <end position="261"/>
    </location>
</feature>
<gene>
    <name evidence="15" type="ORF">MNBD_ALPHA09-2137</name>
</gene>
<feature type="transmembrane region" description="Helical" evidence="12">
    <location>
        <begin position="116"/>
        <end position="136"/>
    </location>
</feature>
<dbReference type="FunFam" id="3.30.565.10:FF:000049">
    <property type="entry name" value="Two-component sensor histidine kinase"/>
    <property type="match status" value="1"/>
</dbReference>
<dbReference type="Pfam" id="PF00512">
    <property type="entry name" value="HisKA"/>
    <property type="match status" value="1"/>
</dbReference>
<keyword evidence="11" id="KW-0175">Coiled coil</keyword>
<evidence type="ECO:0000256" key="10">
    <source>
        <dbReference type="ARBA" id="ARBA00023136"/>
    </source>
</evidence>
<feature type="transmembrane region" description="Helical" evidence="12">
    <location>
        <begin position="329"/>
        <end position="362"/>
    </location>
</feature>
<dbReference type="SUPFAM" id="SSF47384">
    <property type="entry name" value="Homodimeric domain of signal transducing histidine kinase"/>
    <property type="match status" value="1"/>
</dbReference>
<dbReference type="SUPFAM" id="SSF55785">
    <property type="entry name" value="PYP-like sensor domain (PAS domain)"/>
    <property type="match status" value="1"/>
</dbReference>
<dbReference type="InterPro" id="IPR003594">
    <property type="entry name" value="HATPase_dom"/>
</dbReference>
<feature type="coiled-coil region" evidence="11">
    <location>
        <begin position="766"/>
        <end position="800"/>
    </location>
</feature>
<dbReference type="CDD" id="cd00082">
    <property type="entry name" value="HisKA"/>
    <property type="match status" value="1"/>
</dbReference>
<sequence length="1172" mass="125991">MIGGWTVALAALAYIGALFAVAYYGDKWELRRISPRSRSIIYALTLAIYCTSWTFFGSVGVASISGFDFLPIYIGPILLLVFGWPAIRRIAHIAKSLNITSIADFLAARYGKSQRLAAVVTVIAVIGIIPYIALQLKAVSESVTVLIGPAAAAEALPIGDIAFVVAMAMAVFTVLFGTRHIDATEHQEGLMLAIAAESVVKLVAFLAVGGFITFSMLGGWQGLARVLAENDEVNALFTRAPDASLWLTQILLATSAVILLPRQFHVAVVENVNERDIRRAAWMFPLYLVAINIFVVPIAIAGMTLLPAGNTVNADMYMLAVPLSAGQPLLAMVAFIGGLSAATAMVIVATVALSIMICNDLAVPLLLRRQLGMTERADMGRLLLYIRRVAIFGVLLLSYAYFQAISSGFALASIGLLSFAAIAQFAPAFFGGMLWRRATERGAMAGILAGFFVWAYTLLLPSFEATGLLPAGLLEHGPMGLEFLRPQALFGVDATPLTHGVGWSLFVNIAAYGLVSLITDQSAVERMQAGLFTREALTFSGGGFWLSRAGTGVTVGELAATAARYLGHERARRSFAEFEAAGHGSVTTDAEAELPLIRYTERLLASAVGTASARLVMALLLERQDLAARGALKLLDEASEAIQYNRDLLQSAINHVDQGIGVFDDQMRLVCWNQQFRNMLGTPAALGRVGVPLRDLLHHMATTGLLGPGNEEDLVADRIDRLVVTMETYTERLSPSGKVLEVSSRPMTGGGIVVTYNDITDKVVAAEALASANETLERRVRERTAELTELNKQLTRAKATAEEVNIGKTRFLAAASHDILQPLNAARLYTTTLVERRTGTEVKRLAGNIDASLLAVEEILGALLDISRLDAGAAKPEFTAVGLGELFAQLQVEFAPLAQAAGLRLAVVKTSAVIKSDRRLLRRVLQNLLSNAIKYTDEGGVLLGCRRQGEDICIEIHDTGPGIPKDQQKRIFQEFHRLESGAARARGLGLGLSIVERIVGILNLHLSIKSSVGAGSAFGLTAERAQDLPAQILEPALPRGQARRLSGLLVLAVDNEPQILDGMRTLLTRWGCEVVTALGQADIDEIVGNLDRVPDIVLADYHLDSGTGIEVIRRLRETIDPDIPAALVTADRSHQLKRLAEENGLEILNKPVKPAALRALIAQIGTRRVAAE</sequence>
<evidence type="ECO:0000313" key="15">
    <source>
        <dbReference type="EMBL" id="VAW13458.1"/>
    </source>
</evidence>
<dbReference type="InterPro" id="IPR001734">
    <property type="entry name" value="Na/solute_symporter"/>
</dbReference>
<dbReference type="PANTHER" id="PTHR43047">
    <property type="entry name" value="TWO-COMPONENT HISTIDINE PROTEIN KINASE"/>
    <property type="match status" value="1"/>
</dbReference>
<feature type="transmembrane region" description="Helical" evidence="12">
    <location>
        <begin position="199"/>
        <end position="223"/>
    </location>
</feature>
<dbReference type="FunFam" id="1.10.287.130:FF:000063">
    <property type="entry name" value="Hybrid sensor histidine kinase/response regulator"/>
    <property type="match status" value="1"/>
</dbReference>
<dbReference type="InterPro" id="IPR001789">
    <property type="entry name" value="Sig_transdc_resp-reg_receiver"/>
</dbReference>
<dbReference type="SMART" id="SM00387">
    <property type="entry name" value="HATPase_c"/>
    <property type="match status" value="1"/>
</dbReference>
<dbReference type="SUPFAM" id="SSF55874">
    <property type="entry name" value="ATPase domain of HSP90 chaperone/DNA topoisomerase II/histidine kinase"/>
    <property type="match status" value="1"/>
</dbReference>
<feature type="transmembrane region" description="Helical" evidence="12">
    <location>
        <begin position="442"/>
        <end position="463"/>
    </location>
</feature>
<evidence type="ECO:0000256" key="6">
    <source>
        <dbReference type="ARBA" id="ARBA00022679"/>
    </source>
</evidence>
<feature type="transmembrane region" description="Helical" evidence="12">
    <location>
        <begin position="382"/>
        <end position="402"/>
    </location>
</feature>
<dbReference type="Pfam" id="PF12860">
    <property type="entry name" value="PAS_7"/>
    <property type="match status" value="1"/>
</dbReference>
<dbReference type="GO" id="GO:0022857">
    <property type="term" value="F:transmembrane transporter activity"/>
    <property type="evidence" value="ECO:0007669"/>
    <property type="project" value="InterPro"/>
</dbReference>
<dbReference type="Pfam" id="PF02518">
    <property type="entry name" value="HATPase_c"/>
    <property type="match status" value="1"/>
</dbReference>
<dbReference type="SUPFAM" id="SSF52172">
    <property type="entry name" value="CheY-like"/>
    <property type="match status" value="1"/>
</dbReference>
<keyword evidence="10 12" id="KW-0472">Membrane</keyword>
<dbReference type="CDD" id="cd00156">
    <property type="entry name" value="REC"/>
    <property type="match status" value="1"/>
</dbReference>
<keyword evidence="8 15" id="KW-0418">Kinase</keyword>
<evidence type="ECO:0000259" key="13">
    <source>
        <dbReference type="PROSITE" id="PS50109"/>
    </source>
</evidence>
<dbReference type="InterPro" id="IPR003661">
    <property type="entry name" value="HisK_dim/P_dom"/>
</dbReference>
<dbReference type="InterPro" id="IPR005467">
    <property type="entry name" value="His_kinase_dom"/>
</dbReference>
<dbReference type="CDD" id="cd10322">
    <property type="entry name" value="SLC5sbd"/>
    <property type="match status" value="1"/>
</dbReference>
<proteinExistence type="inferred from homology"/>
<evidence type="ECO:0000256" key="11">
    <source>
        <dbReference type="SAM" id="Coils"/>
    </source>
</evidence>
<dbReference type="Gene3D" id="3.30.450.20">
    <property type="entry name" value="PAS domain"/>
    <property type="match status" value="1"/>
</dbReference>
<dbReference type="NCBIfam" id="NF041832">
    <property type="entry name" value="near_NosP_CTERM"/>
    <property type="match status" value="1"/>
</dbReference>
<feature type="transmembrane region" description="Helical" evidence="12">
    <location>
        <begin position="70"/>
        <end position="87"/>
    </location>
</feature>
<name>A0A3B0T650_9ZZZZ</name>
<feature type="transmembrane region" description="Helical" evidence="12">
    <location>
        <begin position="156"/>
        <end position="178"/>
    </location>
</feature>
<dbReference type="EC" id="2.7.13.3" evidence="4"/>
<dbReference type="Gene3D" id="3.40.50.2300">
    <property type="match status" value="1"/>
</dbReference>
<evidence type="ECO:0000259" key="14">
    <source>
        <dbReference type="PROSITE" id="PS50110"/>
    </source>
</evidence>
<dbReference type="Gene3D" id="1.10.287.130">
    <property type="match status" value="1"/>
</dbReference>
<evidence type="ECO:0000256" key="1">
    <source>
        <dbReference type="ARBA" id="ARBA00000085"/>
    </source>
</evidence>
<comment type="catalytic activity">
    <reaction evidence="1">
        <text>ATP + protein L-histidine = ADP + protein N-phospho-L-histidine.</text>
        <dbReference type="EC" id="2.7.13.3"/>
    </reaction>
</comment>
<feature type="domain" description="Histidine kinase" evidence="13">
    <location>
        <begin position="814"/>
        <end position="1026"/>
    </location>
</feature>
<dbReference type="PRINTS" id="PR00344">
    <property type="entry name" value="BCTRLSENSOR"/>
</dbReference>